<dbReference type="PRINTS" id="PR00420">
    <property type="entry name" value="RNGMNOXGNASE"/>
</dbReference>
<dbReference type="GO" id="GO:0016491">
    <property type="term" value="F:oxidoreductase activity"/>
    <property type="evidence" value="ECO:0007669"/>
    <property type="project" value="UniProtKB-KW"/>
</dbReference>
<feature type="domain" description="FAD-binding" evidence="3">
    <location>
        <begin position="4"/>
        <end position="328"/>
    </location>
</feature>
<dbReference type="Proteomes" id="UP000274907">
    <property type="component" value="Unassembled WGS sequence"/>
</dbReference>
<evidence type="ECO:0000259" key="3">
    <source>
        <dbReference type="Pfam" id="PF01494"/>
    </source>
</evidence>
<dbReference type="EMBL" id="RXHJ01000022">
    <property type="protein sequence ID" value="RSZ61385.1"/>
    <property type="molecule type" value="Genomic_DNA"/>
</dbReference>
<comment type="caution">
    <text evidence="4">The sequence shown here is derived from an EMBL/GenBank/DDBJ whole genome shotgun (WGS) entry which is preliminary data.</text>
</comment>
<dbReference type="SUPFAM" id="SSF51905">
    <property type="entry name" value="FAD/NAD(P)-binding domain"/>
    <property type="match status" value="1"/>
</dbReference>
<dbReference type="InterPro" id="IPR050631">
    <property type="entry name" value="PheA/TfdB_FAD_monoxygenase"/>
</dbReference>
<dbReference type="InterPro" id="IPR036188">
    <property type="entry name" value="FAD/NAD-bd_sf"/>
</dbReference>
<evidence type="ECO:0000256" key="2">
    <source>
        <dbReference type="ARBA" id="ARBA00023027"/>
    </source>
</evidence>
<dbReference type="Gene3D" id="3.50.50.60">
    <property type="entry name" value="FAD/NAD(P)-binding domain"/>
    <property type="match status" value="1"/>
</dbReference>
<evidence type="ECO:0000313" key="5">
    <source>
        <dbReference type="Proteomes" id="UP000274907"/>
    </source>
</evidence>
<reference evidence="4 5" key="1">
    <citation type="submission" date="2018-12" db="EMBL/GenBank/DDBJ databases">
        <title>YIM 101343 draft genome.</title>
        <authorList>
            <person name="Chen X."/>
        </authorList>
    </citation>
    <scope>NUCLEOTIDE SEQUENCE [LARGE SCALE GENOMIC DNA]</scope>
    <source>
        <strain evidence="4 5">YIM 101343</strain>
    </source>
</reference>
<keyword evidence="2" id="KW-0520">NAD</keyword>
<dbReference type="Gene3D" id="3.30.9.20">
    <property type="match status" value="1"/>
</dbReference>
<evidence type="ECO:0000256" key="1">
    <source>
        <dbReference type="ARBA" id="ARBA00023002"/>
    </source>
</evidence>
<dbReference type="Pfam" id="PF01494">
    <property type="entry name" value="FAD_binding_3"/>
    <property type="match status" value="1"/>
</dbReference>
<dbReference type="AlphaFoldDB" id="A0A430HUX4"/>
<dbReference type="InterPro" id="IPR002938">
    <property type="entry name" value="FAD-bd"/>
</dbReference>
<dbReference type="GO" id="GO:0071949">
    <property type="term" value="F:FAD binding"/>
    <property type="evidence" value="ECO:0007669"/>
    <property type="project" value="InterPro"/>
</dbReference>
<evidence type="ECO:0000313" key="4">
    <source>
        <dbReference type="EMBL" id="RSZ61385.1"/>
    </source>
</evidence>
<protein>
    <submittedName>
        <fullName evidence="4">2-polyprenyl-6-methoxyphenol hydroxylase</fullName>
    </submittedName>
</protein>
<dbReference type="PANTHER" id="PTHR43476">
    <property type="entry name" value="3-(3-HYDROXY-PHENYL)PROPIONATE/3-HYDROXYCINNAMIC ACID HYDROXYLASE"/>
    <property type="match status" value="1"/>
</dbReference>
<sequence length="509" mass="56578">MGLRVAIIGGGPGGLFAGQLIKQKLPDSHVEIFERNREEDVFGFGVVFSDATLRYINEADPVLQDALAAYGAHWDTIDVLAKGEKHSFTGNGMSAIHRRELLSLMRERARAAGAILHFESDRTVADLADYDVIVAADGTNSKAREYVGEEALGHTLEVASAKFIWFGTTHIFDGLTFLHRQNEHGNFAVHAYPISDKISTFIVEADEQTWRNAGLDEFDVTQPPGVSDMKSKEYLEELFAEEIQSKEIVVNNSRWSNFRGRSTRTWYKDNVVFLGDAIHTAHFSVGSGTKMAMEDSIALAEALAESPDDIQAAFARYEKLAQPRVNKVQTQARPSLSWWEYFGRYHNAFDPLKFTFHFFTRSITLEKIRKRDPEFAEAAENAWQSRYGTEPLRTPLALNGTDFAGRLLSFDGFTLSADGTVLDIAAAGGKVIEAPARDTEVADLVGKIENASFIVVQGGDSLTRRLVSEEFRLVRDIPTVIVDDTDDAYAEDHARTEILSGRTDAIARK</sequence>
<keyword evidence="5" id="KW-1185">Reference proteome</keyword>
<proteinExistence type="predicted"/>
<dbReference type="PANTHER" id="PTHR43476:SF4">
    <property type="entry name" value="BLR0106 PROTEIN"/>
    <property type="match status" value="1"/>
</dbReference>
<accession>A0A430HUX4</accession>
<keyword evidence="1" id="KW-0560">Oxidoreductase</keyword>
<gene>
    <name evidence="4" type="ORF">EAH68_13440</name>
</gene>
<dbReference type="RefSeq" id="WP_126121858.1">
    <property type="nucleotide sequence ID" value="NZ_RXHJ01000022.1"/>
</dbReference>
<organism evidence="4 5">
    <name type="scientific">Corynebacterium hylobatis</name>
    <dbReference type="NCBI Taxonomy" id="1859290"/>
    <lineage>
        <taxon>Bacteria</taxon>
        <taxon>Bacillati</taxon>
        <taxon>Actinomycetota</taxon>
        <taxon>Actinomycetes</taxon>
        <taxon>Mycobacteriales</taxon>
        <taxon>Corynebacteriaceae</taxon>
        <taxon>Corynebacterium</taxon>
    </lineage>
</organism>
<dbReference type="OrthoDB" id="3169239at2"/>
<name>A0A430HUX4_9CORY</name>